<protein>
    <submittedName>
        <fullName evidence="2">Uncharacterized protein</fullName>
    </submittedName>
</protein>
<dbReference type="AlphaFoldDB" id="W6JVZ5"/>
<evidence type="ECO:0000313" key="2">
    <source>
        <dbReference type="EMBL" id="CCH73703.1"/>
    </source>
</evidence>
<dbReference type="Proteomes" id="UP000035763">
    <property type="component" value="Unassembled WGS sequence"/>
</dbReference>
<name>W6JVZ5_9MICO</name>
<sequence>MNRHARRPITFTATATQWGRVEFDVEQVGAFTVAFGANGYPHDCDTERLEVVYGRWTDDQLFGRARELDGAPVINGIRLVGGSVFDPDQALAHLRETENDWCGWLTVFRRNTSWSEQVPWKTKERAAYIVARLVEAFLERADVDDLLAAHRAHHAPARIARHEDNLRRVEAELTEWRSRRDLERQQPHRQLAFARAEEQRPDSVGSPRWRDYSTAATRDGEMFLISTVGTRRPA</sequence>
<dbReference type="OrthoDB" id="3688008at2"/>
<feature type="coiled-coil region" evidence="1">
    <location>
        <begin position="159"/>
        <end position="186"/>
    </location>
</feature>
<evidence type="ECO:0000313" key="3">
    <source>
        <dbReference type="Proteomes" id="UP000035763"/>
    </source>
</evidence>
<reference evidence="2 3" key="1">
    <citation type="journal article" date="2013" name="ISME J.">
        <title>A metabolic model for members of the genus Tetrasphaera involved in enhanced biological phosphorus removal.</title>
        <authorList>
            <person name="Kristiansen R."/>
            <person name="Nguyen H.T.T."/>
            <person name="Saunders A.M."/>
            <person name="Nielsen J.L."/>
            <person name="Wimmer R."/>
            <person name="Le V.Q."/>
            <person name="McIlroy S.J."/>
            <person name="Petrovski S."/>
            <person name="Seviour R.J."/>
            <person name="Calteau A."/>
            <person name="Nielsen K.L."/>
            <person name="Nielsen P.H."/>
        </authorList>
    </citation>
    <scope>NUCLEOTIDE SEQUENCE [LARGE SCALE GENOMIC DNA]</scope>
    <source>
        <strain evidence="2 3">Ben110</strain>
    </source>
</reference>
<keyword evidence="1" id="KW-0175">Coiled coil</keyword>
<comment type="caution">
    <text evidence="2">The sequence shown here is derived from an EMBL/GenBank/DDBJ whole genome shotgun (WGS) entry which is preliminary data.</text>
</comment>
<dbReference type="RefSeq" id="WP_048699333.1">
    <property type="nucleotide sequence ID" value="NZ_HG764815.1"/>
</dbReference>
<organism evidence="2 3">
    <name type="scientific">Nostocoides australiense Ben110</name>
    <dbReference type="NCBI Taxonomy" id="1193182"/>
    <lineage>
        <taxon>Bacteria</taxon>
        <taxon>Bacillati</taxon>
        <taxon>Actinomycetota</taxon>
        <taxon>Actinomycetes</taxon>
        <taxon>Micrococcales</taxon>
        <taxon>Intrasporangiaceae</taxon>
        <taxon>Nostocoides</taxon>
    </lineage>
</organism>
<keyword evidence="3" id="KW-1185">Reference proteome</keyword>
<dbReference type="EMBL" id="CAJA01000240">
    <property type="protein sequence ID" value="CCH73703.1"/>
    <property type="molecule type" value="Genomic_DNA"/>
</dbReference>
<evidence type="ECO:0000256" key="1">
    <source>
        <dbReference type="SAM" id="Coils"/>
    </source>
</evidence>
<accession>W6JVZ5</accession>
<gene>
    <name evidence="2" type="ORF">BN11_3140015</name>
</gene>
<proteinExistence type="predicted"/>